<keyword evidence="2" id="KW-0677">Repeat</keyword>
<evidence type="ECO:0000259" key="6">
    <source>
        <dbReference type="SMART" id="SM00237"/>
    </source>
</evidence>
<feature type="chain" id="PRO_5045612075" evidence="5">
    <location>
        <begin position="35"/>
        <end position="743"/>
    </location>
</feature>
<comment type="caution">
    <text evidence="7">The sequence shown here is derived from an EMBL/GenBank/DDBJ whole genome shotgun (WGS) entry which is preliminary data.</text>
</comment>
<dbReference type="SMART" id="SM00237">
    <property type="entry name" value="Calx_beta"/>
    <property type="match status" value="6"/>
</dbReference>
<feature type="domain" description="Calx-beta" evidence="6">
    <location>
        <begin position="144"/>
        <end position="248"/>
    </location>
</feature>
<dbReference type="PANTHER" id="PTHR11878">
    <property type="entry name" value="SODIUM/CALCIUM EXCHANGER"/>
    <property type="match status" value="1"/>
</dbReference>
<reference evidence="7 8" key="1">
    <citation type="submission" date="2024-09" db="EMBL/GenBank/DDBJ databases">
        <authorList>
            <person name="Sun Q."/>
            <person name="Mori K."/>
        </authorList>
    </citation>
    <scope>NUCLEOTIDE SEQUENCE [LARGE SCALE GENOMIC DNA]</scope>
    <source>
        <strain evidence="7 8">TISTR 2452</strain>
    </source>
</reference>
<evidence type="ECO:0000256" key="1">
    <source>
        <dbReference type="ARBA" id="ARBA00022729"/>
    </source>
</evidence>
<keyword evidence="4" id="KW-0406">Ion transport</keyword>
<feature type="domain" description="Calx-beta" evidence="6">
    <location>
        <begin position="32"/>
        <end position="130"/>
    </location>
</feature>
<dbReference type="EMBL" id="JBHMDO010000033">
    <property type="protein sequence ID" value="MFB9328114.1"/>
    <property type="molecule type" value="Genomic_DNA"/>
</dbReference>
<dbReference type="InterPro" id="IPR038081">
    <property type="entry name" value="CalX-like_sf"/>
</dbReference>
<keyword evidence="3" id="KW-0106">Calcium</keyword>
<feature type="domain" description="Calx-beta" evidence="6">
    <location>
        <begin position="619"/>
        <end position="720"/>
    </location>
</feature>
<gene>
    <name evidence="7" type="ORF">ACFFSY_19475</name>
</gene>
<name>A0ABV5KSG8_9BACL</name>
<feature type="domain" description="Calx-beta" evidence="6">
    <location>
        <begin position="381"/>
        <end position="488"/>
    </location>
</feature>
<feature type="domain" description="Calx-beta" evidence="6">
    <location>
        <begin position="502"/>
        <end position="605"/>
    </location>
</feature>
<feature type="signal peptide" evidence="5">
    <location>
        <begin position="1"/>
        <end position="34"/>
    </location>
</feature>
<dbReference type="PANTHER" id="PTHR11878:SF65">
    <property type="entry name" value="NA_CA-EXCHANGE PROTEIN, ISOFORM G"/>
    <property type="match status" value="1"/>
</dbReference>
<accession>A0ABV5KSG8</accession>
<proteinExistence type="predicted"/>
<dbReference type="Proteomes" id="UP001589747">
    <property type="component" value="Unassembled WGS sequence"/>
</dbReference>
<dbReference type="Pfam" id="PF03160">
    <property type="entry name" value="Calx-beta"/>
    <property type="match status" value="6"/>
</dbReference>
<evidence type="ECO:0000256" key="3">
    <source>
        <dbReference type="ARBA" id="ARBA00022837"/>
    </source>
</evidence>
<evidence type="ECO:0000256" key="4">
    <source>
        <dbReference type="ARBA" id="ARBA00023065"/>
    </source>
</evidence>
<dbReference type="SUPFAM" id="SSF141072">
    <property type="entry name" value="CalX-like"/>
    <property type="match status" value="6"/>
</dbReference>
<dbReference type="RefSeq" id="WP_377497104.1">
    <property type="nucleotide sequence ID" value="NZ_JBHMDO010000033.1"/>
</dbReference>
<evidence type="ECO:0000256" key="5">
    <source>
        <dbReference type="SAM" id="SignalP"/>
    </source>
</evidence>
<keyword evidence="8" id="KW-1185">Reference proteome</keyword>
<protein>
    <submittedName>
        <fullName evidence="7">Calx-beta domain-containing protein</fullName>
    </submittedName>
</protein>
<dbReference type="InterPro" id="IPR051171">
    <property type="entry name" value="CaCA"/>
</dbReference>
<keyword evidence="4" id="KW-0813">Transport</keyword>
<sequence length="743" mass="79959">MHRLPLIKLRGTITRKFGTAILAASLVLPAFASAANADEANGQFSFELGDYQTAENNGSVALTINRIGGATGEATVDFWTEDNSASADYDYYSNYGTLTFAEGETSKTVYVDIINDADPEGDESLLVRLGNPTGGASLGEISTAYISIADDDNWLPDGPGVFSFQASTYTVNENAGYAKVEVLRTDGSNGYVTVDYTTRSGSAEAGKDYTETTGTLTFQTGETYAYIEIPVLNDIRFENPENFTVELYNATGDAGIRGGTTTVTINSDDPDVPYNPGVFEFAVAETEVNENTPDEGVWFDVTRTNGSDGYVQLDLTFDNGTANNGWDFEGYNETLLFQPGETTKTVYARIYDDPDSEGSEYFTATLSNPTNDATLGPNATTKIRILDDEPHTPKYGAFEIRELSTPFREDAGQMYVNVYRNGGSDSYATVDYTITGGTASGQATEGSDYTGTSGTLVFLRDVDFQNLYIPILDDRRYEGNETLTITLSNPTGGATIQAGGPVTRTIEDNDPQPEHPGVLQFEGAEYFVNEGDGFIDITVQRDSGTDGEVAVDYEVENGSATGGEDFETIKGTLVFGPELRYKSIRIPIHNDTAVEEDEAFAVHLMNASGGASLGERASALVTIQDNDAPVPSQIQVEKAGIDAMEESGSVKINVIRTGNTATAASVNYRTENLIAKAGVDYVAATGTLHFAPGETKKTVTVTLKDDALIEYVENFLFILSGPSQGATLGVSKAYIYITERDFY</sequence>
<feature type="domain" description="Calx-beta" evidence="6">
    <location>
        <begin position="261"/>
        <end position="367"/>
    </location>
</feature>
<dbReference type="InterPro" id="IPR003644">
    <property type="entry name" value="Calx_beta"/>
</dbReference>
<dbReference type="Gene3D" id="2.60.40.2030">
    <property type="match status" value="6"/>
</dbReference>
<evidence type="ECO:0000313" key="8">
    <source>
        <dbReference type="Proteomes" id="UP001589747"/>
    </source>
</evidence>
<evidence type="ECO:0000313" key="7">
    <source>
        <dbReference type="EMBL" id="MFB9328114.1"/>
    </source>
</evidence>
<evidence type="ECO:0000256" key="2">
    <source>
        <dbReference type="ARBA" id="ARBA00022737"/>
    </source>
</evidence>
<organism evidence="7 8">
    <name type="scientific">Paenibacillus aurantiacus</name>
    <dbReference type="NCBI Taxonomy" id="1936118"/>
    <lineage>
        <taxon>Bacteria</taxon>
        <taxon>Bacillati</taxon>
        <taxon>Bacillota</taxon>
        <taxon>Bacilli</taxon>
        <taxon>Bacillales</taxon>
        <taxon>Paenibacillaceae</taxon>
        <taxon>Paenibacillus</taxon>
    </lineage>
</organism>
<keyword evidence="1 5" id="KW-0732">Signal</keyword>